<dbReference type="InterPro" id="IPR000916">
    <property type="entry name" value="Bet_v_I/MLP"/>
</dbReference>
<dbReference type="Pfam" id="PF00407">
    <property type="entry name" value="Bet_v_1"/>
    <property type="match status" value="1"/>
</dbReference>
<evidence type="ECO:0000259" key="2">
    <source>
        <dbReference type="Pfam" id="PF00407"/>
    </source>
</evidence>
<dbReference type="GO" id="GO:0006952">
    <property type="term" value="P:defense response"/>
    <property type="evidence" value="ECO:0007669"/>
    <property type="project" value="InterPro"/>
</dbReference>
<proteinExistence type="inferred from homology"/>
<evidence type="ECO:0000313" key="3">
    <source>
        <dbReference type="EMBL" id="KAK1378892.1"/>
    </source>
</evidence>
<dbReference type="Proteomes" id="UP001237642">
    <property type="component" value="Unassembled WGS sequence"/>
</dbReference>
<dbReference type="SUPFAM" id="SSF55961">
    <property type="entry name" value="Bet v1-like"/>
    <property type="match status" value="1"/>
</dbReference>
<dbReference type="GO" id="GO:0010427">
    <property type="term" value="F:abscisic acid binding"/>
    <property type="evidence" value="ECO:0007669"/>
    <property type="project" value="TreeGrafter"/>
</dbReference>
<reference evidence="3" key="2">
    <citation type="submission" date="2023-05" db="EMBL/GenBank/DDBJ databases">
        <authorList>
            <person name="Schelkunov M.I."/>
        </authorList>
    </citation>
    <scope>NUCLEOTIDE SEQUENCE</scope>
    <source>
        <strain evidence="3">Hsosn_3</strain>
        <tissue evidence="3">Leaf</tissue>
    </source>
</reference>
<comment type="similarity">
    <text evidence="1">Belongs to the BetVI family.</text>
</comment>
<dbReference type="EMBL" id="JAUIZM010000006">
    <property type="protein sequence ID" value="KAK1378892.1"/>
    <property type="molecule type" value="Genomic_DNA"/>
</dbReference>
<evidence type="ECO:0000313" key="4">
    <source>
        <dbReference type="Proteomes" id="UP001237642"/>
    </source>
</evidence>
<dbReference type="GO" id="GO:0005634">
    <property type="term" value="C:nucleus"/>
    <property type="evidence" value="ECO:0007669"/>
    <property type="project" value="TreeGrafter"/>
</dbReference>
<accession>A0AAD8I4B7</accession>
<protein>
    <submittedName>
        <fullName evidence="3">Phytohormone-binding protein-like</fullName>
    </submittedName>
</protein>
<keyword evidence="4" id="KW-1185">Reference proteome</keyword>
<dbReference type="InterPro" id="IPR023393">
    <property type="entry name" value="START-like_dom_sf"/>
</dbReference>
<dbReference type="PANTHER" id="PTHR31213">
    <property type="entry name" value="OS08G0374000 PROTEIN-RELATED"/>
    <property type="match status" value="1"/>
</dbReference>
<comment type="caution">
    <text evidence="3">The sequence shown here is derived from an EMBL/GenBank/DDBJ whole genome shotgun (WGS) entry which is preliminary data.</text>
</comment>
<dbReference type="PANTHER" id="PTHR31213:SF64">
    <property type="entry name" value="PHYTOHORMONE-BINDING PROTEIN"/>
    <property type="match status" value="1"/>
</dbReference>
<dbReference type="GO" id="GO:0004864">
    <property type="term" value="F:protein phosphatase inhibitor activity"/>
    <property type="evidence" value="ECO:0007669"/>
    <property type="project" value="TreeGrafter"/>
</dbReference>
<evidence type="ECO:0000256" key="1">
    <source>
        <dbReference type="ARBA" id="ARBA00009744"/>
    </source>
</evidence>
<dbReference type="AlphaFoldDB" id="A0AAD8I4B7"/>
<gene>
    <name evidence="3" type="ORF">POM88_025636</name>
</gene>
<dbReference type="GO" id="GO:0038023">
    <property type="term" value="F:signaling receptor activity"/>
    <property type="evidence" value="ECO:0007669"/>
    <property type="project" value="TreeGrafter"/>
</dbReference>
<dbReference type="Gene3D" id="3.30.530.20">
    <property type="match status" value="1"/>
</dbReference>
<feature type="domain" description="Bet v I/Major latex protein" evidence="2">
    <location>
        <begin position="30"/>
        <end position="151"/>
    </location>
</feature>
<sequence length="158" mass="17409">MKELKAQAKVGVGIKILWGALAKDICFALPRIIPNLVKEAQILEGDGGLGTVFLFKFASDVKKIAVQKEKIVELDESLHLIALQVMEGGHLNHGFTSYKTSFQLTAFTDSETLVDMKVVYETEAEETLMPQETTNSALAFLKCVETYVLKEGSLTNLD</sequence>
<reference evidence="3" key="1">
    <citation type="submission" date="2023-02" db="EMBL/GenBank/DDBJ databases">
        <title>Genome of toxic invasive species Heracleum sosnowskyi carries increased number of genes despite the absence of recent whole-genome duplications.</title>
        <authorList>
            <person name="Schelkunov M."/>
            <person name="Shtratnikova V."/>
            <person name="Makarenko M."/>
            <person name="Klepikova A."/>
            <person name="Omelchenko D."/>
            <person name="Novikova G."/>
            <person name="Obukhova E."/>
            <person name="Bogdanov V."/>
            <person name="Penin A."/>
            <person name="Logacheva M."/>
        </authorList>
    </citation>
    <scope>NUCLEOTIDE SEQUENCE</scope>
    <source>
        <strain evidence="3">Hsosn_3</strain>
        <tissue evidence="3">Leaf</tissue>
    </source>
</reference>
<name>A0AAD8I4B7_9APIA</name>
<organism evidence="3 4">
    <name type="scientific">Heracleum sosnowskyi</name>
    <dbReference type="NCBI Taxonomy" id="360622"/>
    <lineage>
        <taxon>Eukaryota</taxon>
        <taxon>Viridiplantae</taxon>
        <taxon>Streptophyta</taxon>
        <taxon>Embryophyta</taxon>
        <taxon>Tracheophyta</taxon>
        <taxon>Spermatophyta</taxon>
        <taxon>Magnoliopsida</taxon>
        <taxon>eudicotyledons</taxon>
        <taxon>Gunneridae</taxon>
        <taxon>Pentapetalae</taxon>
        <taxon>asterids</taxon>
        <taxon>campanulids</taxon>
        <taxon>Apiales</taxon>
        <taxon>Apiaceae</taxon>
        <taxon>Apioideae</taxon>
        <taxon>apioid superclade</taxon>
        <taxon>Tordylieae</taxon>
        <taxon>Tordyliinae</taxon>
        <taxon>Heracleum</taxon>
    </lineage>
</organism>
<dbReference type="InterPro" id="IPR050279">
    <property type="entry name" value="Plant_def-hormone_signal"/>
</dbReference>
<dbReference type="GO" id="GO:0009738">
    <property type="term" value="P:abscisic acid-activated signaling pathway"/>
    <property type="evidence" value="ECO:0007669"/>
    <property type="project" value="TreeGrafter"/>
</dbReference>
<dbReference type="GO" id="GO:0005737">
    <property type="term" value="C:cytoplasm"/>
    <property type="evidence" value="ECO:0007669"/>
    <property type="project" value="TreeGrafter"/>
</dbReference>